<comment type="pathway">
    <text evidence="1">Lipid metabolism.</text>
</comment>
<dbReference type="GO" id="GO:0008168">
    <property type="term" value="F:methyltransferase activity"/>
    <property type="evidence" value="ECO:0007669"/>
    <property type="project" value="UniProtKB-KW"/>
</dbReference>
<evidence type="ECO:0000313" key="6">
    <source>
        <dbReference type="EMBL" id="GAH97427.1"/>
    </source>
</evidence>
<keyword evidence="2" id="KW-0489">Methyltransferase</keyword>
<dbReference type="GO" id="GO:0032259">
    <property type="term" value="P:methylation"/>
    <property type="evidence" value="ECO:0007669"/>
    <property type="project" value="UniProtKB-KW"/>
</dbReference>
<dbReference type="AlphaFoldDB" id="X1JTL9"/>
<sequence>EQLGSDNVKMRNYIYSLIDFTEVQSILDIGCGNGYDLLQIAKLTQKNARLVGIDKSTKKIDEAREVTQNDSRFSFLVHDVFSKLPFKNKNFDVVFSKDLLECIIDKEHLIKEVHRILHPNGKVVFAHLDWDSQVIDGQDKKLVRKIVHMFGDWKQKWMKDCDSWMGRRLWGTFNRTGLFKGNIYPYVLTNTKFCAPYYGYERIKDSLFDHSPFWFSL</sequence>
<organism evidence="6">
    <name type="scientific">marine sediment metagenome</name>
    <dbReference type="NCBI Taxonomy" id="412755"/>
    <lineage>
        <taxon>unclassified sequences</taxon>
        <taxon>metagenomes</taxon>
        <taxon>ecological metagenomes</taxon>
    </lineage>
</organism>
<dbReference type="PANTHER" id="PTHR44307:SF2">
    <property type="entry name" value="PHOSPHOETHANOLAMINE METHYLTRANSFERASE ISOFORM X1"/>
    <property type="match status" value="1"/>
</dbReference>
<comment type="pathway">
    <text evidence="4">Phospholipid metabolism.</text>
</comment>
<evidence type="ECO:0000256" key="3">
    <source>
        <dbReference type="ARBA" id="ARBA00022679"/>
    </source>
</evidence>
<evidence type="ECO:0000256" key="2">
    <source>
        <dbReference type="ARBA" id="ARBA00022603"/>
    </source>
</evidence>
<keyword evidence="3" id="KW-0808">Transferase</keyword>
<dbReference type="SUPFAM" id="SSF53335">
    <property type="entry name" value="S-adenosyl-L-methionine-dependent methyltransferases"/>
    <property type="match status" value="1"/>
</dbReference>
<dbReference type="PANTHER" id="PTHR44307">
    <property type="entry name" value="PHOSPHOETHANOLAMINE METHYLTRANSFERASE"/>
    <property type="match status" value="1"/>
</dbReference>
<protein>
    <recommendedName>
        <fullName evidence="5">Methyltransferase domain-containing protein</fullName>
    </recommendedName>
</protein>
<evidence type="ECO:0000259" key="5">
    <source>
        <dbReference type="Pfam" id="PF13847"/>
    </source>
</evidence>
<gene>
    <name evidence="6" type="ORF">S06H3_01459</name>
</gene>
<comment type="caution">
    <text evidence="6">The sequence shown here is derived from an EMBL/GenBank/DDBJ whole genome shotgun (WGS) entry which is preliminary data.</text>
</comment>
<dbReference type="InterPro" id="IPR029063">
    <property type="entry name" value="SAM-dependent_MTases_sf"/>
</dbReference>
<evidence type="ECO:0000256" key="1">
    <source>
        <dbReference type="ARBA" id="ARBA00005189"/>
    </source>
</evidence>
<dbReference type="Pfam" id="PF13847">
    <property type="entry name" value="Methyltransf_31"/>
    <property type="match status" value="1"/>
</dbReference>
<feature type="domain" description="Methyltransferase" evidence="5">
    <location>
        <begin position="25"/>
        <end position="148"/>
    </location>
</feature>
<dbReference type="CDD" id="cd02440">
    <property type="entry name" value="AdoMet_MTases"/>
    <property type="match status" value="1"/>
</dbReference>
<dbReference type="EMBL" id="BARV01000366">
    <property type="protein sequence ID" value="GAH97427.1"/>
    <property type="molecule type" value="Genomic_DNA"/>
</dbReference>
<feature type="non-terminal residue" evidence="6">
    <location>
        <position position="1"/>
    </location>
</feature>
<name>X1JTL9_9ZZZZ</name>
<dbReference type="InterPro" id="IPR025714">
    <property type="entry name" value="Methyltranfer_dom"/>
</dbReference>
<accession>X1JTL9</accession>
<dbReference type="Gene3D" id="3.40.50.150">
    <property type="entry name" value="Vaccinia Virus protein VP39"/>
    <property type="match status" value="1"/>
</dbReference>
<proteinExistence type="predicted"/>
<evidence type="ECO:0000256" key="4">
    <source>
        <dbReference type="ARBA" id="ARBA00025707"/>
    </source>
</evidence>
<reference evidence="6" key="1">
    <citation type="journal article" date="2014" name="Front. Microbiol.">
        <title>High frequency of phylogenetically diverse reductive dehalogenase-homologous genes in deep subseafloor sedimentary metagenomes.</title>
        <authorList>
            <person name="Kawai M."/>
            <person name="Futagami T."/>
            <person name="Toyoda A."/>
            <person name="Takaki Y."/>
            <person name="Nishi S."/>
            <person name="Hori S."/>
            <person name="Arai W."/>
            <person name="Tsubouchi T."/>
            <person name="Morono Y."/>
            <person name="Uchiyama I."/>
            <person name="Ito T."/>
            <person name="Fujiyama A."/>
            <person name="Inagaki F."/>
            <person name="Takami H."/>
        </authorList>
    </citation>
    <scope>NUCLEOTIDE SEQUENCE</scope>
    <source>
        <strain evidence="6">Expedition CK06-06</strain>
    </source>
</reference>